<dbReference type="Proteomes" id="UP000283895">
    <property type="component" value="Unassembled WGS sequence"/>
</dbReference>
<reference evidence="1 2" key="1">
    <citation type="submission" date="2015-09" db="EMBL/GenBank/DDBJ databases">
        <title>Host preference determinants of Valsa canker pathogens revealed by comparative genomics.</title>
        <authorList>
            <person name="Yin Z."/>
            <person name="Huang L."/>
        </authorList>
    </citation>
    <scope>NUCLEOTIDE SEQUENCE [LARGE SCALE GENOMIC DNA]</scope>
    <source>
        <strain evidence="1 2">03-1</strain>
    </source>
</reference>
<name>A0A423X6R2_9PEZI</name>
<sequence length="185" mass="19474">MYTAQSEWPCRPPTSSPSLLVEPLERVVLGKDGPVLEATVLLVLCLLRVEAVELGLRVLARVKGPEEDVAGPVLRQRGDPHPAEEVVAVGRQAHADLLEVLEGEGGQVVVAQTTMWAKGLVGSETYNGLEVLLLVLVVVVAEVDELPLQVVLELPEGLDGLFPGGVGRAEVAGLGGGLLFISNPL</sequence>
<comment type="caution">
    <text evidence="1">The sequence shown here is derived from an EMBL/GenBank/DDBJ whole genome shotgun (WGS) entry which is preliminary data.</text>
</comment>
<proteinExistence type="predicted"/>
<dbReference type="AlphaFoldDB" id="A0A423X6R2"/>
<dbReference type="OrthoDB" id="10595088at2759"/>
<dbReference type="EMBL" id="LKEA01000002">
    <property type="protein sequence ID" value="ROW11477.1"/>
    <property type="molecule type" value="Genomic_DNA"/>
</dbReference>
<organism evidence="1 2">
    <name type="scientific">Cytospora schulzeri</name>
    <dbReference type="NCBI Taxonomy" id="448051"/>
    <lineage>
        <taxon>Eukaryota</taxon>
        <taxon>Fungi</taxon>
        <taxon>Dikarya</taxon>
        <taxon>Ascomycota</taxon>
        <taxon>Pezizomycotina</taxon>
        <taxon>Sordariomycetes</taxon>
        <taxon>Sordariomycetidae</taxon>
        <taxon>Diaporthales</taxon>
        <taxon>Cytosporaceae</taxon>
        <taxon>Cytospora</taxon>
    </lineage>
</organism>
<protein>
    <submittedName>
        <fullName evidence="1">Uncharacterized protein</fullName>
    </submittedName>
</protein>
<evidence type="ECO:0000313" key="1">
    <source>
        <dbReference type="EMBL" id="ROW11477.1"/>
    </source>
</evidence>
<gene>
    <name evidence="1" type="ORF">VMCG_01494</name>
</gene>
<evidence type="ECO:0000313" key="2">
    <source>
        <dbReference type="Proteomes" id="UP000283895"/>
    </source>
</evidence>
<keyword evidence="2" id="KW-1185">Reference proteome</keyword>
<accession>A0A423X6R2</accession>